<name>A0A2G4F5T7_9CYAN</name>
<dbReference type="GO" id="GO:0003735">
    <property type="term" value="F:structural constituent of ribosome"/>
    <property type="evidence" value="ECO:0007669"/>
    <property type="project" value="InterPro"/>
</dbReference>
<evidence type="ECO:0000256" key="5">
    <source>
        <dbReference type="ARBA" id="ARBA00023274"/>
    </source>
</evidence>
<dbReference type="InterPro" id="IPR012677">
    <property type="entry name" value="Nucleotide-bd_a/b_plait_sf"/>
</dbReference>
<evidence type="ECO:0000256" key="2">
    <source>
        <dbReference type="ARBA" id="ARBA00022730"/>
    </source>
</evidence>
<dbReference type="GO" id="GO:0019843">
    <property type="term" value="F:rRNA binding"/>
    <property type="evidence" value="ECO:0007669"/>
    <property type="project" value="UniProtKB-UniRule"/>
</dbReference>
<keyword evidence="4 6" id="KW-0689">Ribosomal protein</keyword>
<evidence type="ECO:0000256" key="7">
    <source>
        <dbReference type="RuleBase" id="RU003934"/>
    </source>
</evidence>
<dbReference type="HAMAP" id="MF_01369_B">
    <property type="entry name" value="Ribosomal_uL23_B"/>
    <property type="match status" value="1"/>
</dbReference>
<dbReference type="NCBIfam" id="NF004363">
    <property type="entry name" value="PRK05738.2-4"/>
    <property type="match status" value="1"/>
</dbReference>
<dbReference type="FunFam" id="3.30.70.330:FF:000001">
    <property type="entry name" value="50S ribosomal protein L23"/>
    <property type="match status" value="1"/>
</dbReference>
<keyword evidence="3 6" id="KW-0694">RNA-binding</keyword>
<sequence>MSKIDPRDYADLIQRPVLTEKATRMMELNQFTFDVAPKATKPQIKAAIEELFKVKVTAVNTQNPPRKKRRVGKFVGFKPCYKRATVTLTDGDSIRKLLFPEV</sequence>
<comment type="function">
    <text evidence="6">One of the early assembly proteins it binds 23S rRNA. One of the proteins that surrounds the polypeptide exit tunnel on the outside of the ribosome. Forms the main docking site for trigger factor binding to the ribosome.</text>
</comment>
<keyword evidence="9" id="KW-1185">Reference proteome</keyword>
<evidence type="ECO:0000313" key="8">
    <source>
        <dbReference type="EMBL" id="PHX57154.1"/>
    </source>
</evidence>
<keyword evidence="2 6" id="KW-0699">rRNA-binding</keyword>
<dbReference type="PANTHER" id="PTHR11620">
    <property type="entry name" value="60S RIBOSOMAL PROTEIN L23A"/>
    <property type="match status" value="1"/>
</dbReference>
<dbReference type="GO" id="GO:1990904">
    <property type="term" value="C:ribonucleoprotein complex"/>
    <property type="evidence" value="ECO:0007669"/>
    <property type="project" value="UniProtKB-KW"/>
</dbReference>
<evidence type="ECO:0000256" key="6">
    <source>
        <dbReference type="HAMAP-Rule" id="MF_01369"/>
    </source>
</evidence>
<evidence type="ECO:0000313" key="9">
    <source>
        <dbReference type="Proteomes" id="UP000226442"/>
    </source>
</evidence>
<dbReference type="GO" id="GO:0005840">
    <property type="term" value="C:ribosome"/>
    <property type="evidence" value="ECO:0007669"/>
    <property type="project" value="UniProtKB-KW"/>
</dbReference>
<dbReference type="Pfam" id="PF00276">
    <property type="entry name" value="Ribosomal_L23"/>
    <property type="match status" value="1"/>
</dbReference>
<gene>
    <name evidence="6" type="primary">rplW</name>
    <name evidence="6" type="synonym">rpl23</name>
    <name evidence="8" type="ORF">CP500_001805</name>
</gene>
<dbReference type="RefSeq" id="WP_096830575.1">
    <property type="nucleotide sequence ID" value="NZ_NXIB02000005.1"/>
</dbReference>
<comment type="subunit">
    <text evidence="6">Part of the 50S ribosomal subunit. Contacts protein L29, and trigger factor when it is bound to the ribosome.</text>
</comment>
<dbReference type="EMBL" id="NXIB02000005">
    <property type="protein sequence ID" value="PHX57154.1"/>
    <property type="molecule type" value="Genomic_DNA"/>
</dbReference>
<organism evidence="8 9">
    <name type="scientific">Tychonema bourrellyi FEM_GT703</name>
    <dbReference type="NCBI Taxonomy" id="2040638"/>
    <lineage>
        <taxon>Bacteria</taxon>
        <taxon>Bacillati</taxon>
        <taxon>Cyanobacteriota</taxon>
        <taxon>Cyanophyceae</taxon>
        <taxon>Oscillatoriophycideae</taxon>
        <taxon>Oscillatoriales</taxon>
        <taxon>Microcoleaceae</taxon>
        <taxon>Tychonema</taxon>
    </lineage>
</organism>
<reference evidence="8" key="1">
    <citation type="submission" date="2017-10" db="EMBL/GenBank/DDBJ databases">
        <title>Draft genome sequence of the planktic cyanobacteria Tychonema bourrellyi isolated from alpine lentic freshwater.</title>
        <authorList>
            <person name="Tett A."/>
            <person name="Armanini F."/>
            <person name="Asnicar F."/>
            <person name="Boscaini A."/>
            <person name="Pasolli E."/>
            <person name="Zolfo M."/>
            <person name="Donati C."/>
            <person name="Salmaso N."/>
            <person name="Segata N."/>
        </authorList>
    </citation>
    <scope>NUCLEOTIDE SEQUENCE</scope>
    <source>
        <strain evidence="8">FEM_GT703</strain>
    </source>
</reference>
<evidence type="ECO:0000256" key="4">
    <source>
        <dbReference type="ARBA" id="ARBA00022980"/>
    </source>
</evidence>
<dbReference type="GO" id="GO:0006412">
    <property type="term" value="P:translation"/>
    <property type="evidence" value="ECO:0007669"/>
    <property type="project" value="UniProtKB-UniRule"/>
</dbReference>
<evidence type="ECO:0000256" key="1">
    <source>
        <dbReference type="ARBA" id="ARBA00006700"/>
    </source>
</evidence>
<dbReference type="OrthoDB" id="9793353at2"/>
<dbReference type="InterPro" id="IPR012678">
    <property type="entry name" value="Ribosomal_uL23/eL15/eS24_sf"/>
</dbReference>
<dbReference type="SUPFAM" id="SSF54189">
    <property type="entry name" value="Ribosomal proteins S24e, L23 and L15e"/>
    <property type="match status" value="1"/>
</dbReference>
<dbReference type="NCBIfam" id="NF004368">
    <property type="entry name" value="PRK05738.3-4"/>
    <property type="match status" value="1"/>
</dbReference>
<dbReference type="InterPro" id="IPR001014">
    <property type="entry name" value="Ribosomal_uL23_CS"/>
</dbReference>
<evidence type="ECO:0000256" key="3">
    <source>
        <dbReference type="ARBA" id="ARBA00022884"/>
    </source>
</evidence>
<dbReference type="InterPro" id="IPR013025">
    <property type="entry name" value="Ribosomal_uL23-like"/>
</dbReference>
<comment type="similarity">
    <text evidence="1 6 7">Belongs to the universal ribosomal protein uL23 family.</text>
</comment>
<dbReference type="AlphaFoldDB" id="A0A2G4F5T7"/>
<comment type="caution">
    <text evidence="8">The sequence shown here is derived from an EMBL/GenBank/DDBJ whole genome shotgun (WGS) entry which is preliminary data.</text>
</comment>
<dbReference type="Gene3D" id="3.30.70.330">
    <property type="match status" value="1"/>
</dbReference>
<keyword evidence="5 6" id="KW-0687">Ribonucleoprotein</keyword>
<accession>A0A2G4F5T7</accession>
<dbReference type="Proteomes" id="UP000226442">
    <property type="component" value="Unassembled WGS sequence"/>
</dbReference>
<proteinExistence type="inferred from homology"/>
<protein>
    <recommendedName>
        <fullName evidence="6">Large ribosomal subunit protein uL23</fullName>
    </recommendedName>
</protein>
<dbReference type="PROSITE" id="PS00050">
    <property type="entry name" value="RIBOSOMAL_L23"/>
    <property type="match status" value="1"/>
</dbReference>